<accession>A0ABM7NR98</accession>
<proteinExistence type="predicted"/>
<dbReference type="GeneID" id="80557886"/>
<sequence length="95" mass="11083">MYYGILLKLIMSHLFFQPANNICQSNKPLILPTVNDNDDYILALKKAYSYGFEQKTEGYVSEKYIGDLNNIILSDKPDNYNHITIEKWKKLNGYN</sequence>
<keyword evidence="2" id="KW-1185">Reference proteome</keyword>
<dbReference type="Proteomes" id="UP001321479">
    <property type="component" value="Segment"/>
</dbReference>
<name>A0ABM7NR98_9VIRU</name>
<dbReference type="EMBL" id="AP024483">
    <property type="protein sequence ID" value="BCS82681.1"/>
    <property type="molecule type" value="Genomic_DNA"/>
</dbReference>
<evidence type="ECO:0000313" key="2">
    <source>
        <dbReference type="Proteomes" id="UP001321479"/>
    </source>
</evidence>
<protein>
    <recommendedName>
        <fullName evidence="3">Ankyrin repeat protein</fullName>
    </recommendedName>
</protein>
<organism evidence="1 2">
    <name type="scientific">Cotonvirus japonicus</name>
    <dbReference type="NCBI Taxonomy" id="2811091"/>
    <lineage>
        <taxon>Viruses</taxon>
        <taxon>Varidnaviria</taxon>
        <taxon>Bamfordvirae</taxon>
        <taxon>Nucleocytoviricota</taxon>
        <taxon>Megaviricetes</taxon>
        <taxon>Imitervirales</taxon>
        <taxon>Mimiviridae</taxon>
        <taxon>Megamimivirinae</taxon>
        <taxon>Cotonvirus</taxon>
        <taxon>Cotonvirus japonicum</taxon>
    </lineage>
</organism>
<evidence type="ECO:0008006" key="3">
    <source>
        <dbReference type="Google" id="ProtNLM"/>
    </source>
</evidence>
<reference evidence="1 2" key="1">
    <citation type="submission" date="2021-02" db="EMBL/GenBank/DDBJ databases">
        <title>Cotonvirus japonicus, which uses Golgi apparatus of host cells for its virion factory, phylogenetically links tailed tupanvirus and icosahedral mimivirus.</title>
        <authorList>
            <person name="Takahashi H."/>
            <person name="Fukaya S."/>
            <person name="Song C."/>
            <person name="Murata K."/>
            <person name="Takemura M."/>
        </authorList>
    </citation>
    <scope>NUCLEOTIDE SEQUENCE [LARGE SCALE GENOMIC DNA]</scope>
</reference>
<evidence type="ECO:0000313" key="1">
    <source>
        <dbReference type="EMBL" id="BCS82681.1"/>
    </source>
</evidence>
<dbReference type="RefSeq" id="YP_010841289.1">
    <property type="nucleotide sequence ID" value="NC_079139.1"/>
</dbReference>